<organism evidence="2 3">
    <name type="scientific">Coffea arabica</name>
    <name type="common">Arabian coffee</name>
    <dbReference type="NCBI Taxonomy" id="13443"/>
    <lineage>
        <taxon>Eukaryota</taxon>
        <taxon>Viridiplantae</taxon>
        <taxon>Streptophyta</taxon>
        <taxon>Embryophyta</taxon>
        <taxon>Tracheophyta</taxon>
        <taxon>Spermatophyta</taxon>
        <taxon>Magnoliopsida</taxon>
        <taxon>eudicotyledons</taxon>
        <taxon>Gunneridae</taxon>
        <taxon>Pentapetalae</taxon>
        <taxon>asterids</taxon>
        <taxon>lamiids</taxon>
        <taxon>Gentianales</taxon>
        <taxon>Rubiaceae</taxon>
        <taxon>Ixoroideae</taxon>
        <taxon>Gardenieae complex</taxon>
        <taxon>Bertiereae - Coffeeae clade</taxon>
        <taxon>Coffeeae</taxon>
        <taxon>Coffea</taxon>
    </lineage>
</organism>
<gene>
    <name evidence="3" type="primary">LOC113740870</name>
</gene>
<dbReference type="InterPro" id="IPR012337">
    <property type="entry name" value="RNaseH-like_sf"/>
</dbReference>
<dbReference type="PANTHER" id="PTHR33116">
    <property type="entry name" value="REVERSE TRANSCRIPTASE ZINC-BINDING DOMAIN-CONTAINING PROTEIN-RELATED-RELATED"/>
    <property type="match status" value="1"/>
</dbReference>
<dbReference type="Pfam" id="PF13966">
    <property type="entry name" value="zf-RVT"/>
    <property type="match status" value="1"/>
</dbReference>
<evidence type="ECO:0000313" key="3">
    <source>
        <dbReference type="RefSeq" id="XP_027124187.2"/>
    </source>
</evidence>
<dbReference type="CDD" id="cd06222">
    <property type="entry name" value="RNase_H_like"/>
    <property type="match status" value="1"/>
</dbReference>
<dbReference type="CDD" id="cd01650">
    <property type="entry name" value="RT_nLTR_like"/>
    <property type="match status" value="1"/>
</dbReference>
<dbReference type="PROSITE" id="PS50878">
    <property type="entry name" value="RT_POL"/>
    <property type="match status" value="1"/>
</dbReference>
<dbReference type="Pfam" id="PF00078">
    <property type="entry name" value="RVT_1"/>
    <property type="match status" value="1"/>
</dbReference>
<accession>A0A6P6XDU8</accession>
<dbReference type="InterPro" id="IPR036397">
    <property type="entry name" value="RNaseH_sf"/>
</dbReference>
<dbReference type="Gene3D" id="3.30.420.10">
    <property type="entry name" value="Ribonuclease H-like superfamily/Ribonuclease H"/>
    <property type="match status" value="1"/>
</dbReference>
<dbReference type="InterPro" id="IPR026960">
    <property type="entry name" value="RVT-Znf"/>
</dbReference>
<feature type="domain" description="Reverse transcriptase" evidence="1">
    <location>
        <begin position="304"/>
        <end position="551"/>
    </location>
</feature>
<reference evidence="2" key="1">
    <citation type="journal article" date="2025" name="Foods">
        <title>Unveiling the Microbial Signatures of Arabica Coffee Cherries: Insights into Ripeness Specific Diversity, Functional Traits, and Implications for Quality and Safety.</title>
        <authorList>
            <consortium name="RefSeq"/>
            <person name="Tenea G.N."/>
            <person name="Cifuentes V."/>
            <person name="Reyes P."/>
            <person name="Cevallos-Vallejos M."/>
        </authorList>
    </citation>
    <scope>NUCLEOTIDE SEQUENCE [LARGE SCALE GENOMIC DNA]</scope>
</reference>
<evidence type="ECO:0000259" key="1">
    <source>
        <dbReference type="PROSITE" id="PS50878"/>
    </source>
</evidence>
<dbReference type="GO" id="GO:0004523">
    <property type="term" value="F:RNA-DNA hybrid ribonuclease activity"/>
    <property type="evidence" value="ECO:0007669"/>
    <property type="project" value="InterPro"/>
</dbReference>
<dbReference type="GO" id="GO:0003676">
    <property type="term" value="F:nucleic acid binding"/>
    <property type="evidence" value="ECO:0007669"/>
    <property type="project" value="InterPro"/>
</dbReference>
<dbReference type="SUPFAM" id="SSF56672">
    <property type="entry name" value="DNA/RNA polymerases"/>
    <property type="match status" value="1"/>
</dbReference>
<dbReference type="InterPro" id="IPR043502">
    <property type="entry name" value="DNA/RNA_pol_sf"/>
</dbReference>
<dbReference type="RefSeq" id="XP_027124187.2">
    <property type="nucleotide sequence ID" value="XM_027268386.2"/>
</dbReference>
<reference evidence="3" key="2">
    <citation type="submission" date="2025-08" db="UniProtKB">
        <authorList>
            <consortium name="RefSeq"/>
        </authorList>
    </citation>
    <scope>IDENTIFICATION</scope>
    <source>
        <tissue evidence="3">Leaves</tissue>
    </source>
</reference>
<sequence length="1160" mass="130845">MVDVVSTDLEQAAVELARKSKLLWFLLLGFICEFWRDSVASFDSATIPKFVTHSLNHSDWKLAMQEEMLALEKNGTWDLVPLPSGDDIVGIQELKSNLQANFQATDLGHLQYSLGHLPVDTAMDSNVKLMEDQGALLDDSGQYRRLVGKLNYLTMTRPDISFVMSVRQKAAVKWLREGDANTSYFHSIVRQRRSSNFIARIKDEGGRWCDSEQLITASAIDFYAKLFTSEAACRGGFPEPPFAVPAVDMECNGSLMAVPTAEEIREVVFAMEVNSAPGPDGFGVGFYQVCWSIIKDDLVAAISVFFQGVGQPREWSSALLVLIPKVEGACQWRDFRPISLCNVNSKIISKILATRLNKVLPQIIAPWQTGFVPSRGITDNILLAQEMAQDLDRRLKDPNLILKLDLEKAYDRVEWPFLLFMLRQFGFQEQVVDLCFRTFSNSWFSVLINGRGIHDLLLARESRFYISTGSRVPYLAFADDIMIFTRCSTDALTAIKDFLAWYQALSGQKVNVEKSSFSPASGASADQLQLVQSILGFREQRLPFRYLGVPLVKGRIRCVHFDGLLTKLRQRLFHWSSKMLTMGGKIILIRHVLSSIPMHLIQVLQPPKAVFVALGRICNAFLWDHSTTEKRVHWAAWERVCAPEEEGGLGFCSFEDRMRAFSCKLWWKLRRKDSAWAEFMHCKYVKGVHPAIARVDRPPASWRRLLEIREFAEKRIRWCLGEGLVDFWQDRWCTEVPLAQLLVGSDLPCVLVGELYFQNGWDVACLRQWLPEPLVSMILELQIFPAERDQLVWKGSPSGEFSVSTAWEELRHKRNGSLLCKFIWSSALPKKLSFFVWRLVKNWVPLDDQLQRKGVLLGSRCSCCERARETVGHLFGSGPVASVVWGHFGKQFGVMQRGFHAVPSLLLSWFLSHQLVTANHIRVIVPVASLWFIWRARNHAHFEGSRMSAERIIGQVGNLIEQLGDAQKLGRAFRGDGDCVWAKGRQVVAGRSPSLVAWVKPPTQYLKLNTDASVTSAGAFGGGVVRSSEGKVIFAFYKEFGEVSVVHAEALALLAGLHYCQERHFTGVRAESDSDTLVRMISSGALANWPLCNVLRKLRCLLANLGATVSHVYREANMVADAMASAQLGHEVVYNGEEAIPRRIKALLRLDRLAVPYVRH</sequence>
<dbReference type="InterPro" id="IPR000477">
    <property type="entry name" value="RT_dom"/>
</dbReference>
<dbReference type="OrthoDB" id="416119at2759"/>
<dbReference type="Pfam" id="PF13456">
    <property type="entry name" value="RVT_3"/>
    <property type="match status" value="1"/>
</dbReference>
<proteinExistence type="predicted"/>
<evidence type="ECO:0000313" key="2">
    <source>
        <dbReference type="Proteomes" id="UP001652660"/>
    </source>
</evidence>
<name>A0A6P6XDU8_COFAR</name>
<dbReference type="Proteomes" id="UP001652660">
    <property type="component" value="Chromosome 4e"/>
</dbReference>
<keyword evidence="2" id="KW-1185">Reference proteome</keyword>
<dbReference type="GeneID" id="113740870"/>
<dbReference type="AlphaFoldDB" id="A0A6P6XDU8"/>
<dbReference type="SUPFAM" id="SSF53098">
    <property type="entry name" value="Ribonuclease H-like"/>
    <property type="match status" value="1"/>
</dbReference>
<dbReference type="InterPro" id="IPR044730">
    <property type="entry name" value="RNase_H-like_dom_plant"/>
</dbReference>
<dbReference type="PANTHER" id="PTHR33116:SF80">
    <property type="entry name" value="REVERSE TRANSCRIPTASE ZINC-BINDING DOMAIN-CONTAINING PROTEIN"/>
    <property type="match status" value="1"/>
</dbReference>
<protein>
    <recommendedName>
        <fullName evidence="1">Reverse transcriptase domain-containing protein</fullName>
    </recommendedName>
</protein>
<dbReference type="InterPro" id="IPR002156">
    <property type="entry name" value="RNaseH_domain"/>
</dbReference>